<name>A0A974A0S8_9BRAD</name>
<dbReference type="AlphaFoldDB" id="A0A974A0S8"/>
<gene>
    <name evidence="1" type="ORF">HAP48_010535</name>
</gene>
<dbReference type="EMBL" id="JAAOLE020000001">
    <property type="protein sequence ID" value="NVI43439.1"/>
    <property type="molecule type" value="Genomic_DNA"/>
</dbReference>
<accession>A0A974A0S8</accession>
<organism evidence="1">
    <name type="scientific">Bradyrhizobium septentrionale</name>
    <dbReference type="NCBI Taxonomy" id="1404411"/>
    <lineage>
        <taxon>Bacteria</taxon>
        <taxon>Pseudomonadati</taxon>
        <taxon>Pseudomonadota</taxon>
        <taxon>Alphaproteobacteria</taxon>
        <taxon>Hyphomicrobiales</taxon>
        <taxon>Nitrobacteraceae</taxon>
        <taxon>Bradyrhizobium</taxon>
    </lineage>
</organism>
<sequence>MEGWARPEAADELTKADFARGQPEYLKLAMSRLNNLAGASNGSVRTSSAFFRRGSLTMAVVPTSDWNLTNLNDTDRRIRLLEEVPADDLISGLTTAAKKAAGEAKQTLSGSEPPTQKLCLSFGPLIADCCQALHF</sequence>
<protein>
    <submittedName>
        <fullName evidence="1">Uncharacterized protein</fullName>
    </submittedName>
</protein>
<evidence type="ECO:0000313" key="1">
    <source>
        <dbReference type="EMBL" id="NVI43439.1"/>
    </source>
</evidence>
<dbReference type="RefSeq" id="WP_156928995.1">
    <property type="nucleotide sequence ID" value="NZ_CP088285.1"/>
</dbReference>
<proteinExistence type="predicted"/>
<reference evidence="1" key="1">
    <citation type="submission" date="2020-06" db="EMBL/GenBank/DDBJ databases">
        <title>Whole Genome Sequence of Bradyrhizobium sp. Strain 1S1.</title>
        <authorList>
            <person name="Bromfield E.S.P."/>
            <person name="Cloutier S."/>
        </authorList>
    </citation>
    <scope>NUCLEOTIDE SEQUENCE [LARGE SCALE GENOMIC DNA]</scope>
    <source>
        <strain evidence="1">1S1</strain>
    </source>
</reference>
<comment type="caution">
    <text evidence="1">The sequence shown here is derived from an EMBL/GenBank/DDBJ whole genome shotgun (WGS) entry which is preliminary data.</text>
</comment>